<evidence type="ECO:0000256" key="2">
    <source>
        <dbReference type="ARBA" id="ARBA00009773"/>
    </source>
</evidence>
<comment type="similarity">
    <text evidence="2">Belongs to the autoinducer-2 exporter (AI-2E) (TC 2.A.86) family.</text>
</comment>
<proteinExistence type="inferred from homology"/>
<keyword evidence="4" id="KW-1003">Cell membrane</keyword>
<accession>A0A381UKB3</accession>
<feature type="transmembrane region" description="Helical" evidence="8">
    <location>
        <begin position="149"/>
        <end position="172"/>
    </location>
</feature>
<feature type="transmembrane region" description="Helical" evidence="8">
    <location>
        <begin position="208"/>
        <end position="230"/>
    </location>
</feature>
<name>A0A381UKB3_9ZZZZ</name>
<feature type="non-terminal residue" evidence="9">
    <location>
        <position position="339"/>
    </location>
</feature>
<keyword evidence="3" id="KW-0813">Transport</keyword>
<evidence type="ECO:0000256" key="1">
    <source>
        <dbReference type="ARBA" id="ARBA00004651"/>
    </source>
</evidence>
<dbReference type="GO" id="GO:0005886">
    <property type="term" value="C:plasma membrane"/>
    <property type="evidence" value="ECO:0007669"/>
    <property type="project" value="UniProtKB-SubCell"/>
</dbReference>
<protein>
    <recommendedName>
        <fullName evidence="10">AI-2E family transporter</fullName>
    </recommendedName>
</protein>
<gene>
    <name evidence="9" type="ORF">METZ01_LOCUS81470</name>
</gene>
<dbReference type="EMBL" id="UINC01006614">
    <property type="protein sequence ID" value="SVA28616.1"/>
    <property type="molecule type" value="Genomic_DNA"/>
</dbReference>
<evidence type="ECO:0000256" key="3">
    <source>
        <dbReference type="ARBA" id="ARBA00022448"/>
    </source>
</evidence>
<dbReference type="PANTHER" id="PTHR21716">
    <property type="entry name" value="TRANSMEMBRANE PROTEIN"/>
    <property type="match status" value="1"/>
</dbReference>
<evidence type="ECO:0000256" key="8">
    <source>
        <dbReference type="SAM" id="Phobius"/>
    </source>
</evidence>
<organism evidence="9">
    <name type="scientific">marine metagenome</name>
    <dbReference type="NCBI Taxonomy" id="408172"/>
    <lineage>
        <taxon>unclassified sequences</taxon>
        <taxon>metagenomes</taxon>
        <taxon>ecological metagenomes</taxon>
    </lineage>
</organism>
<feature type="transmembrane region" description="Helical" evidence="8">
    <location>
        <begin position="9"/>
        <end position="28"/>
    </location>
</feature>
<feature type="non-terminal residue" evidence="9">
    <location>
        <position position="1"/>
    </location>
</feature>
<comment type="subcellular location">
    <subcellularLocation>
        <location evidence="1">Cell membrane</location>
        <topology evidence="1">Multi-pass membrane protein</topology>
    </subcellularLocation>
</comment>
<reference evidence="9" key="1">
    <citation type="submission" date="2018-05" db="EMBL/GenBank/DDBJ databases">
        <authorList>
            <person name="Lanie J.A."/>
            <person name="Ng W.-L."/>
            <person name="Kazmierczak K.M."/>
            <person name="Andrzejewski T.M."/>
            <person name="Davidsen T.M."/>
            <person name="Wayne K.J."/>
            <person name="Tettelin H."/>
            <person name="Glass J.I."/>
            <person name="Rusch D."/>
            <person name="Podicherti R."/>
            <person name="Tsui H.-C.T."/>
            <person name="Winkler M.E."/>
        </authorList>
    </citation>
    <scope>NUCLEOTIDE SEQUENCE</scope>
</reference>
<sequence length="339" mass="37836">MKLDQLTQSILKSILTLACITLFLIFLIKAKVVIIYILISMVLTLIFSPFSSFLKSKLKFNNLFSSIASLLLLLVVIMALIGSFIPLIIEQSKNLSLLNNSELKSNIESLIISINNYFESNSLTVYDFLSEFTLLSDIDFAFIPKLLNYIISEVGSIGVGLLSILFITFFLIKDGNEILTRINGVLPKKIRKNFLSSFSKIKLLLSRYFIGISVQITVLFILYSIMLSVIGINNALVIAFLCALLNIIPYVGPLIGLVLMGLLTMTNYIDPVLVKEMLSKVIYIFIGFSVVQLIDNFMIQPYIFSKSVKSHPLEVFVVIITSGVLFGIIGLIIAIPLYT</sequence>
<dbReference type="InterPro" id="IPR002549">
    <property type="entry name" value="AI-2E-like"/>
</dbReference>
<evidence type="ECO:0000256" key="6">
    <source>
        <dbReference type="ARBA" id="ARBA00022989"/>
    </source>
</evidence>
<feature type="transmembrane region" description="Helical" evidence="8">
    <location>
        <begin position="236"/>
        <end position="269"/>
    </location>
</feature>
<feature type="transmembrane region" description="Helical" evidence="8">
    <location>
        <begin position="34"/>
        <end position="54"/>
    </location>
</feature>
<feature type="transmembrane region" description="Helical" evidence="8">
    <location>
        <begin position="66"/>
        <end position="89"/>
    </location>
</feature>
<evidence type="ECO:0000256" key="4">
    <source>
        <dbReference type="ARBA" id="ARBA00022475"/>
    </source>
</evidence>
<evidence type="ECO:0000313" key="9">
    <source>
        <dbReference type="EMBL" id="SVA28616.1"/>
    </source>
</evidence>
<evidence type="ECO:0000256" key="7">
    <source>
        <dbReference type="ARBA" id="ARBA00023136"/>
    </source>
</evidence>
<evidence type="ECO:0008006" key="10">
    <source>
        <dbReference type="Google" id="ProtNLM"/>
    </source>
</evidence>
<dbReference type="AlphaFoldDB" id="A0A381UKB3"/>
<keyword evidence="7 8" id="KW-0472">Membrane</keyword>
<keyword evidence="6 8" id="KW-1133">Transmembrane helix</keyword>
<dbReference type="Pfam" id="PF01594">
    <property type="entry name" value="AI-2E_transport"/>
    <property type="match status" value="1"/>
</dbReference>
<evidence type="ECO:0000256" key="5">
    <source>
        <dbReference type="ARBA" id="ARBA00022692"/>
    </source>
</evidence>
<dbReference type="PANTHER" id="PTHR21716:SF53">
    <property type="entry name" value="PERMEASE PERM-RELATED"/>
    <property type="match status" value="1"/>
</dbReference>
<feature type="transmembrane region" description="Helical" evidence="8">
    <location>
        <begin position="315"/>
        <end position="338"/>
    </location>
</feature>
<feature type="transmembrane region" description="Helical" evidence="8">
    <location>
        <begin position="281"/>
        <end position="303"/>
    </location>
</feature>
<keyword evidence="5 8" id="KW-0812">Transmembrane</keyword>